<evidence type="ECO:0000313" key="1">
    <source>
        <dbReference type="Proteomes" id="UP000829291"/>
    </source>
</evidence>
<dbReference type="Proteomes" id="UP000829291">
    <property type="component" value="Chromosome 7"/>
</dbReference>
<dbReference type="RefSeq" id="XP_015518736.2">
    <property type="nucleotide sequence ID" value="XM_015663250.2"/>
</dbReference>
<organism evidence="2">
    <name type="scientific">Neodiprion lecontei</name>
    <name type="common">Redheaded pine sawfly</name>
    <dbReference type="NCBI Taxonomy" id="441921"/>
    <lineage>
        <taxon>Eukaryota</taxon>
        <taxon>Metazoa</taxon>
        <taxon>Ecdysozoa</taxon>
        <taxon>Arthropoda</taxon>
        <taxon>Hexapoda</taxon>
        <taxon>Insecta</taxon>
        <taxon>Pterygota</taxon>
        <taxon>Neoptera</taxon>
        <taxon>Endopterygota</taxon>
        <taxon>Hymenoptera</taxon>
        <taxon>Tenthredinoidea</taxon>
        <taxon>Diprionidae</taxon>
        <taxon>Diprioninae</taxon>
        <taxon>Neodiprion</taxon>
    </lineage>
</organism>
<dbReference type="InParanoid" id="A0A6J0BV23"/>
<keyword evidence="1" id="KW-1185">Reference proteome</keyword>
<dbReference type="KEGG" id="nlo:107223547"/>
<sequence>MPGIRISGIGKSDRTGQVQAQPTLNVPGSYWLSNKQNIYKFTFKYNEPTRYTKEFPYKEELMKIIRRIIKSQPSQGELSTVHLSITYKHTFWTRQDKMFAMLKFCNRQGAAAFPQAFILTISIVDNMANQTSGPRITQGDLDLRCPNSNVFQSSTVLSSPVATTVSDKTILPWAEANINRTRLSRHSGCNNELTKTEIVAVDVSASKRTCAGSDFDGFRNVHESLEGTTTKCISGVGMQWLDTRTTIQSQVKKYHNTQLVTADDSVEYSQDTYSAHPRTERDELSNIQATGNTNKDKGDQEIEGLRKECEQIYPRSLNITDLVMGGLMFTIKQDENNVKVVEQRTKMELDEVLENSEKIETKEGSRCLVNSSLLGLENLVTNIEIPDSHLKILRTTNISPTVDHETFSPYDILENRGGMATGGVLPVRSSVDDERTDLIRCNSQSLMESYNDIDNGDISNADKNGNNKNINDNDNNNNYNINTSINNITASNVHIDMWKLLHDITRGAKVVVERISDADVRNAKKPLTNQESANTGSSACTLPSSINRRWLEM</sequence>
<name>A0A6J0BV23_NEOLC</name>
<evidence type="ECO:0000313" key="2">
    <source>
        <dbReference type="RefSeq" id="XP_015518736.2"/>
    </source>
</evidence>
<protein>
    <submittedName>
        <fullName evidence="2">Uncharacterized protein</fullName>
    </submittedName>
</protein>
<proteinExistence type="predicted"/>
<reference evidence="2" key="1">
    <citation type="submission" date="2025-08" db="UniProtKB">
        <authorList>
            <consortium name="RefSeq"/>
        </authorList>
    </citation>
    <scope>IDENTIFICATION</scope>
    <source>
        <tissue evidence="2">Thorax and Abdomen</tissue>
    </source>
</reference>
<dbReference type="OrthoDB" id="6256716at2759"/>
<dbReference type="AlphaFoldDB" id="A0A6J0BV23"/>
<dbReference type="GeneID" id="107223547"/>
<accession>A0A6J0BV23</accession>
<gene>
    <name evidence="2" type="primary">LOC107223547</name>
</gene>